<comment type="caution">
    <text evidence="3">The sequence shown here is derived from an EMBL/GenBank/DDBJ whole genome shotgun (WGS) entry which is preliminary data.</text>
</comment>
<evidence type="ECO:0000313" key="4">
    <source>
        <dbReference type="Proteomes" id="UP001521116"/>
    </source>
</evidence>
<dbReference type="PANTHER" id="PTHR38420:SF1">
    <property type="entry name" value="PUTATIVE (AFU_ORTHOLOGUE AFUA_5G14690)-RELATED"/>
    <property type="match status" value="1"/>
</dbReference>
<dbReference type="Pfam" id="PF19327">
    <property type="entry name" value="Ap4A_phos_N"/>
    <property type="match status" value="1"/>
</dbReference>
<gene>
    <name evidence="3" type="ORF">SLS56_004071</name>
</gene>
<keyword evidence="4" id="KW-1185">Reference proteome</keyword>
<dbReference type="EMBL" id="JAJVDC020000035">
    <property type="protein sequence ID" value="KAL1632026.1"/>
    <property type="molecule type" value="Genomic_DNA"/>
</dbReference>
<dbReference type="Proteomes" id="UP001521116">
    <property type="component" value="Unassembled WGS sequence"/>
</dbReference>
<evidence type="ECO:0000313" key="3">
    <source>
        <dbReference type="EMBL" id="KAL1632026.1"/>
    </source>
</evidence>
<dbReference type="InterPro" id="IPR009163">
    <property type="entry name" value="Ap4A_phos1/2"/>
</dbReference>
<organism evidence="3 4">
    <name type="scientific">Neofusicoccum ribis</name>
    <dbReference type="NCBI Taxonomy" id="45134"/>
    <lineage>
        <taxon>Eukaryota</taxon>
        <taxon>Fungi</taxon>
        <taxon>Dikarya</taxon>
        <taxon>Ascomycota</taxon>
        <taxon>Pezizomycotina</taxon>
        <taxon>Dothideomycetes</taxon>
        <taxon>Dothideomycetes incertae sedis</taxon>
        <taxon>Botryosphaeriales</taxon>
        <taxon>Botryosphaeriaceae</taxon>
        <taxon>Neofusicoccum</taxon>
    </lineage>
</organism>
<dbReference type="Gene3D" id="3.30.428.70">
    <property type="match status" value="2"/>
</dbReference>
<dbReference type="InterPro" id="IPR043171">
    <property type="entry name" value="Ap4A_phos1/2-like"/>
</dbReference>
<evidence type="ECO:0000259" key="2">
    <source>
        <dbReference type="Pfam" id="PF19327"/>
    </source>
</evidence>
<proteinExistence type="predicted"/>
<dbReference type="PANTHER" id="PTHR38420">
    <property type="entry name" value="AP-4-A PHOSPHORYLASE II"/>
    <property type="match status" value="1"/>
</dbReference>
<sequence length="224" mass="25266">MTTGDLEARSLVNFDALFQFRIADSLNNKPWTSKSSKVENAFSDTDPRFSLGHFGPKHKLILNKYSVVRPQFVLHTIEFEPQSDALNIHDMNAMWDAFSSLKSPHIAIFNCGHEADEDYEVPEVPFKHSIHRIGQDIDGPALLRVYEGLRQSLALGPESPHNVILVKDWMVVIPRLKARNGMLSANAAAMIGMVWVNSEEQYNAWIEYGPMKALTDFGVPSKKK</sequence>
<reference evidence="3 4" key="1">
    <citation type="submission" date="2024-02" db="EMBL/GenBank/DDBJ databases">
        <title>De novo assembly and annotation of 12 fungi associated with fruit tree decline syndrome in Ontario, Canada.</title>
        <authorList>
            <person name="Sulman M."/>
            <person name="Ellouze W."/>
            <person name="Ilyukhin E."/>
        </authorList>
    </citation>
    <scope>NUCLEOTIDE SEQUENCE [LARGE SCALE GENOMIC DNA]</scope>
    <source>
        <strain evidence="3 4">M1-105</strain>
    </source>
</reference>
<name>A0ABR3SZ65_9PEZI</name>
<dbReference type="InterPro" id="IPR045759">
    <property type="entry name" value="Ap4A_phos1/2_N"/>
</dbReference>
<evidence type="ECO:0000259" key="1">
    <source>
        <dbReference type="Pfam" id="PF09830"/>
    </source>
</evidence>
<feature type="domain" description="ATP adenylyltransferase C-terminal" evidence="1">
    <location>
        <begin position="122"/>
        <end position="220"/>
    </location>
</feature>
<protein>
    <submittedName>
        <fullName evidence="3">Uncharacterized protein</fullName>
    </submittedName>
</protein>
<feature type="domain" description="Ap4A phosphorylase 1/2 N-terminal" evidence="2">
    <location>
        <begin position="18"/>
        <end position="115"/>
    </location>
</feature>
<dbReference type="InterPro" id="IPR019200">
    <property type="entry name" value="ATP_adenylylTrfase_C"/>
</dbReference>
<dbReference type="Pfam" id="PF09830">
    <property type="entry name" value="ATP_transf"/>
    <property type="match status" value="1"/>
</dbReference>
<accession>A0ABR3SZ65</accession>